<evidence type="ECO:0000313" key="3">
    <source>
        <dbReference type="Proteomes" id="UP001234178"/>
    </source>
</evidence>
<dbReference type="Proteomes" id="UP001234178">
    <property type="component" value="Unassembled WGS sequence"/>
</dbReference>
<evidence type="ECO:0000313" key="2">
    <source>
        <dbReference type="EMBL" id="KAK4023497.1"/>
    </source>
</evidence>
<proteinExistence type="predicted"/>
<comment type="caution">
    <text evidence="2">The sequence shown here is derived from an EMBL/GenBank/DDBJ whole genome shotgun (WGS) entry which is preliminary data.</text>
</comment>
<evidence type="ECO:0000256" key="1">
    <source>
        <dbReference type="SAM" id="MobiDB-lite"/>
    </source>
</evidence>
<sequence>MSFCACTSEKGKRKVEEDKNQVLSQNQESDLYYCPDVWVLKEEEEEEEEEKKRDKNVGRNTHRERAGPDKVIS</sequence>
<feature type="region of interest" description="Disordered" evidence="1">
    <location>
        <begin position="42"/>
        <end position="73"/>
    </location>
</feature>
<reference evidence="2 3" key="1">
    <citation type="journal article" date="2023" name="Nucleic Acids Res.">
        <title>The hologenome of Daphnia magna reveals possible DNA methylation and microbiome-mediated evolution of the host genome.</title>
        <authorList>
            <person name="Chaturvedi A."/>
            <person name="Li X."/>
            <person name="Dhandapani V."/>
            <person name="Marshall H."/>
            <person name="Kissane S."/>
            <person name="Cuenca-Cambronero M."/>
            <person name="Asole G."/>
            <person name="Calvet F."/>
            <person name="Ruiz-Romero M."/>
            <person name="Marangio P."/>
            <person name="Guigo R."/>
            <person name="Rago D."/>
            <person name="Mirbahai L."/>
            <person name="Eastwood N."/>
            <person name="Colbourne J.K."/>
            <person name="Zhou J."/>
            <person name="Mallon E."/>
            <person name="Orsini L."/>
        </authorList>
    </citation>
    <scope>NUCLEOTIDE SEQUENCE [LARGE SCALE GENOMIC DNA]</scope>
    <source>
        <strain evidence="2">LRV0_1</strain>
    </source>
</reference>
<gene>
    <name evidence="2" type="ORF">OUZ56_008903</name>
</gene>
<feature type="compositionally biased region" description="Basic and acidic residues" evidence="1">
    <location>
        <begin position="50"/>
        <end position="73"/>
    </location>
</feature>
<organism evidence="2 3">
    <name type="scientific">Daphnia magna</name>
    <dbReference type="NCBI Taxonomy" id="35525"/>
    <lineage>
        <taxon>Eukaryota</taxon>
        <taxon>Metazoa</taxon>
        <taxon>Ecdysozoa</taxon>
        <taxon>Arthropoda</taxon>
        <taxon>Crustacea</taxon>
        <taxon>Branchiopoda</taxon>
        <taxon>Diplostraca</taxon>
        <taxon>Cladocera</taxon>
        <taxon>Anomopoda</taxon>
        <taxon>Daphniidae</taxon>
        <taxon>Daphnia</taxon>
    </lineage>
</organism>
<accession>A0ABR0AED7</accession>
<keyword evidence="3" id="KW-1185">Reference proteome</keyword>
<dbReference type="EMBL" id="JAOYFB010000037">
    <property type="protein sequence ID" value="KAK4023497.1"/>
    <property type="molecule type" value="Genomic_DNA"/>
</dbReference>
<name>A0ABR0AED7_9CRUS</name>
<protein>
    <submittedName>
        <fullName evidence="2">Uncharacterized protein</fullName>
    </submittedName>
</protein>